<gene>
    <name evidence="1" type="ORF">H7K45_21230</name>
</gene>
<protein>
    <submittedName>
        <fullName evidence="1">Uncharacterized protein</fullName>
    </submittedName>
</protein>
<evidence type="ECO:0000313" key="1">
    <source>
        <dbReference type="EMBL" id="MCV7423080.1"/>
    </source>
</evidence>
<sequence>MSETGAGRIVGVGVGVVAAVVLGGCSSRLPGYPPSATSAVARSSTLSAAATRGGELGALSARGVVDALVQAGFRAPNAVDTTAHDCVASGCQQSVVTDTVRVTSFATTAKAQDYAASHDLFQLETVVVEFAPPLTEHDRARYRAELETLVR</sequence>
<dbReference type="EMBL" id="JACKVK010000011">
    <property type="protein sequence ID" value="MCV7423080.1"/>
    <property type="molecule type" value="Genomic_DNA"/>
</dbReference>
<evidence type="ECO:0000313" key="2">
    <source>
        <dbReference type="Proteomes" id="UP001141629"/>
    </source>
</evidence>
<name>A0A9X3BV81_9MYCO</name>
<proteinExistence type="predicted"/>
<reference evidence="1" key="2">
    <citation type="journal article" date="2022" name="BMC Genomics">
        <title>Comparative genome analysis of mycobacteria focusing on tRNA and non-coding RNA.</title>
        <authorList>
            <person name="Behra P.R.K."/>
            <person name="Pettersson B.M.F."/>
            <person name="Ramesh M."/>
            <person name="Das S."/>
            <person name="Dasgupta S."/>
            <person name="Kirsebom L.A."/>
        </authorList>
    </citation>
    <scope>NUCLEOTIDE SEQUENCE</scope>
    <source>
        <strain evidence="1">DSM 44838</strain>
    </source>
</reference>
<keyword evidence="2" id="KW-1185">Reference proteome</keyword>
<comment type="caution">
    <text evidence="1">The sequence shown here is derived from an EMBL/GenBank/DDBJ whole genome shotgun (WGS) entry which is preliminary data.</text>
</comment>
<organism evidence="1 2">
    <name type="scientific">Mycobacterium yunnanensis</name>
    <dbReference type="NCBI Taxonomy" id="368477"/>
    <lineage>
        <taxon>Bacteria</taxon>
        <taxon>Bacillati</taxon>
        <taxon>Actinomycetota</taxon>
        <taxon>Actinomycetes</taxon>
        <taxon>Mycobacteriales</taxon>
        <taxon>Mycobacteriaceae</taxon>
        <taxon>Mycobacterium</taxon>
    </lineage>
</organism>
<dbReference type="AlphaFoldDB" id="A0A9X3BV81"/>
<dbReference type="Proteomes" id="UP001141629">
    <property type="component" value="Unassembled WGS sequence"/>
</dbReference>
<dbReference type="RefSeq" id="WP_263997963.1">
    <property type="nucleotide sequence ID" value="NZ_JACKVK010000011.1"/>
</dbReference>
<reference evidence="1" key="1">
    <citation type="submission" date="2020-07" db="EMBL/GenBank/DDBJ databases">
        <authorList>
            <person name="Pettersson B.M.F."/>
            <person name="Behra P.R.K."/>
            <person name="Ramesh M."/>
            <person name="Das S."/>
            <person name="Dasgupta S."/>
            <person name="Kirsebom L.A."/>
        </authorList>
    </citation>
    <scope>NUCLEOTIDE SEQUENCE</scope>
    <source>
        <strain evidence="1">DSM 44838</strain>
    </source>
</reference>
<accession>A0A9X3BV81</accession>